<dbReference type="EMBL" id="FO904937">
    <property type="protein sequence ID" value="CDP25867.1"/>
    <property type="molecule type" value="Genomic_DNA"/>
</dbReference>
<gene>
    <name evidence="3" type="ORF">PODANS_2_8350</name>
</gene>
<evidence type="ECO:0000256" key="1">
    <source>
        <dbReference type="SAM" id="MobiDB-lite"/>
    </source>
</evidence>
<dbReference type="EMBL" id="CU640366">
    <property type="protein sequence ID" value="CAP73466.1"/>
    <property type="molecule type" value="Genomic_DNA"/>
</dbReference>
<evidence type="ECO:0000313" key="4">
    <source>
        <dbReference type="EMBL" id="CDP25867.1"/>
    </source>
</evidence>
<dbReference type="RefSeq" id="XP_001911639.1">
    <property type="nucleotide sequence ID" value="XM_001911604.1"/>
</dbReference>
<accession>B2B6N9</accession>
<feature type="region of interest" description="Disordered" evidence="1">
    <location>
        <begin position="101"/>
        <end position="122"/>
    </location>
</feature>
<feature type="chain" id="PRO_5007639212" evidence="2">
    <location>
        <begin position="25"/>
        <end position="122"/>
    </location>
</feature>
<dbReference type="Proteomes" id="UP000001197">
    <property type="component" value="Chromosome 2"/>
</dbReference>
<sequence>MRCVQELVSLFVLAIASNITVVGGTTRFDQEAADMELELRRPQRSWTNIVFTTIANEIVDAGIARDLTEAFVLVIPAFAYHNLLPREEGVDVSFDSDTGIDGGTGYPGHPNAGTSSSVVALA</sequence>
<evidence type="ECO:0000313" key="5">
    <source>
        <dbReference type="Proteomes" id="UP000001197"/>
    </source>
</evidence>
<dbReference type="OrthoDB" id="4586166at2759"/>
<dbReference type="HOGENOM" id="CLU_2027722_0_0_1"/>
<keyword evidence="5" id="KW-1185">Reference proteome</keyword>
<evidence type="ECO:0000313" key="3">
    <source>
        <dbReference type="EMBL" id="CAP73466.1"/>
    </source>
</evidence>
<dbReference type="InParanoid" id="B2B6N9"/>
<protein>
    <submittedName>
        <fullName evidence="3">Podospora anserina S mat+ genomic DNA chromosome 2, supercontig 2</fullName>
    </submittedName>
</protein>
<reference evidence="5" key="3">
    <citation type="journal article" date="2014" name="Genetics">
        <title>Maintaining two mating types: Structure of the mating type locus and its role in heterokaryosis in Podospora anserina.</title>
        <authorList>
            <person name="Grognet P."/>
            <person name="Bidard F."/>
            <person name="Kuchly C."/>
            <person name="Tong L.C.H."/>
            <person name="Coppin E."/>
            <person name="Benkhali J.A."/>
            <person name="Couloux A."/>
            <person name="Wincker P."/>
            <person name="Debuchy R."/>
            <person name="Silar P."/>
        </authorList>
    </citation>
    <scope>GENOME REANNOTATION</scope>
    <source>
        <strain evidence="5">S / ATCC MYA-4624 / DSM 980 / FGSC 10383</strain>
    </source>
</reference>
<dbReference type="KEGG" id="pan:PODANSg8683"/>
<proteinExistence type="predicted"/>
<dbReference type="VEuPathDB" id="FungiDB:PODANS_2_8350"/>
<keyword evidence="2" id="KW-0732">Signal</keyword>
<name>B2B6N9_PODAN</name>
<dbReference type="AlphaFoldDB" id="B2B6N9"/>
<dbReference type="GeneID" id="6195226"/>
<reference evidence="4" key="4">
    <citation type="submission" date="2014-09" db="EMBL/GenBank/DDBJ databases">
        <title>Maintaining two mating types: Structure of the mating type locus and its role in heterokaryosis in Podospora anserina.</title>
        <authorList>
            <person name="Grognet P."/>
            <person name="Bidard F."/>
            <person name="Kuchly C."/>
            <person name="Chan Ho Tong L."/>
            <person name="Coppin E."/>
            <person name="Ait Benkhali J."/>
            <person name="Couloux A."/>
            <person name="Wincker P."/>
            <person name="Debuchy R."/>
            <person name="Silar P."/>
        </authorList>
    </citation>
    <scope>NUCLEOTIDE SEQUENCE</scope>
</reference>
<reference evidence="3" key="2">
    <citation type="submission" date="2008-07" db="EMBL/GenBank/DDBJ databases">
        <authorList>
            <person name="Genoscope - CEA"/>
        </authorList>
    </citation>
    <scope>NUCLEOTIDE SEQUENCE</scope>
    <source>
        <strain evidence="3">S mat+</strain>
    </source>
</reference>
<feature type="signal peptide" evidence="2">
    <location>
        <begin position="1"/>
        <end position="24"/>
    </location>
</feature>
<reference evidence="3 5" key="1">
    <citation type="journal article" date="2008" name="Genome Biol.">
        <title>The genome sequence of the model ascomycete fungus Podospora anserina.</title>
        <authorList>
            <person name="Espagne E."/>
            <person name="Lespinet O."/>
            <person name="Malagnac F."/>
            <person name="Da Silva C."/>
            <person name="Jaillon O."/>
            <person name="Porcel B.M."/>
            <person name="Couloux A."/>
            <person name="Aury J.-M."/>
            <person name="Segurens B."/>
            <person name="Poulain J."/>
            <person name="Anthouard V."/>
            <person name="Grossetete S."/>
            <person name="Khalili H."/>
            <person name="Coppin E."/>
            <person name="Dequard-Chablat M."/>
            <person name="Picard M."/>
            <person name="Contamine V."/>
            <person name="Arnaise S."/>
            <person name="Bourdais A."/>
            <person name="Berteaux-Lecellier V."/>
            <person name="Gautheret D."/>
            <person name="de Vries R.P."/>
            <person name="Battaglia E."/>
            <person name="Coutinho P.M."/>
            <person name="Danchin E.G.J."/>
            <person name="Henrissat B."/>
            <person name="El Khoury R."/>
            <person name="Sainsard-Chanet A."/>
            <person name="Boivin A."/>
            <person name="Pinan-Lucarre B."/>
            <person name="Sellem C.H."/>
            <person name="Debuchy R."/>
            <person name="Wincker P."/>
            <person name="Weissenbach J."/>
            <person name="Silar P."/>
        </authorList>
    </citation>
    <scope>NUCLEOTIDE SEQUENCE [LARGE SCALE GENOMIC DNA]</scope>
    <source>
        <strain evidence="5">S / ATCC MYA-4624 / DSM 980 / FGSC 10383</strain>
        <strain evidence="3">S mat+</strain>
    </source>
</reference>
<evidence type="ECO:0000256" key="2">
    <source>
        <dbReference type="SAM" id="SignalP"/>
    </source>
</evidence>
<organism evidence="3">
    <name type="scientific">Podospora anserina (strain S / ATCC MYA-4624 / DSM 980 / FGSC 10383)</name>
    <name type="common">Pleurage anserina</name>
    <dbReference type="NCBI Taxonomy" id="515849"/>
    <lineage>
        <taxon>Eukaryota</taxon>
        <taxon>Fungi</taxon>
        <taxon>Dikarya</taxon>
        <taxon>Ascomycota</taxon>
        <taxon>Pezizomycotina</taxon>
        <taxon>Sordariomycetes</taxon>
        <taxon>Sordariomycetidae</taxon>
        <taxon>Sordariales</taxon>
        <taxon>Podosporaceae</taxon>
        <taxon>Podospora</taxon>
        <taxon>Podospora anserina</taxon>
    </lineage>
</organism>
<feature type="compositionally biased region" description="Polar residues" evidence="1">
    <location>
        <begin position="112"/>
        <end position="122"/>
    </location>
</feature>